<dbReference type="Pfam" id="PF00849">
    <property type="entry name" value="PseudoU_synth_2"/>
    <property type="match status" value="1"/>
</dbReference>
<dbReference type="InterPro" id="IPR020103">
    <property type="entry name" value="PsdUridine_synth_cat_dom_sf"/>
</dbReference>
<gene>
    <name evidence="6" type="ORF">IAA63_08730</name>
</gene>
<accession>A0A9D1NWA7</accession>
<dbReference type="Gene3D" id="3.30.2350.10">
    <property type="entry name" value="Pseudouridine synthase"/>
    <property type="match status" value="1"/>
</dbReference>
<evidence type="ECO:0000256" key="3">
    <source>
        <dbReference type="ARBA" id="ARBA00031870"/>
    </source>
</evidence>
<comment type="catalytic activity">
    <reaction evidence="1">
        <text>a uridine in RNA = a pseudouridine in RNA</text>
        <dbReference type="Rhea" id="RHEA:48348"/>
        <dbReference type="Rhea" id="RHEA-COMP:12068"/>
        <dbReference type="Rhea" id="RHEA-COMP:12069"/>
        <dbReference type="ChEBI" id="CHEBI:65314"/>
        <dbReference type="ChEBI" id="CHEBI:65315"/>
    </reaction>
</comment>
<dbReference type="GO" id="GO:0140098">
    <property type="term" value="F:catalytic activity, acting on RNA"/>
    <property type="evidence" value="ECO:0007669"/>
    <property type="project" value="UniProtKB-ARBA"/>
</dbReference>
<proteinExistence type="inferred from homology"/>
<feature type="domain" description="Pseudouridine synthase RsuA/RluA-like" evidence="5">
    <location>
        <begin position="15"/>
        <end position="163"/>
    </location>
</feature>
<dbReference type="PANTHER" id="PTHR21600">
    <property type="entry name" value="MITOCHONDRIAL RNA PSEUDOURIDINE SYNTHASE"/>
    <property type="match status" value="1"/>
</dbReference>
<dbReference type="PANTHER" id="PTHR21600:SF87">
    <property type="entry name" value="RNA PSEUDOURIDYLATE SYNTHASE DOMAIN-CONTAINING PROTEIN 1"/>
    <property type="match status" value="1"/>
</dbReference>
<evidence type="ECO:0000256" key="2">
    <source>
        <dbReference type="ARBA" id="ARBA00010876"/>
    </source>
</evidence>
<dbReference type="AlphaFoldDB" id="A0A9D1NWA7"/>
<dbReference type="CDD" id="cd02869">
    <property type="entry name" value="PseudoU_synth_RluA_like"/>
    <property type="match status" value="1"/>
</dbReference>
<dbReference type="SUPFAM" id="SSF55120">
    <property type="entry name" value="Pseudouridine synthase"/>
    <property type="match status" value="1"/>
</dbReference>
<dbReference type="Proteomes" id="UP000886723">
    <property type="component" value="Unassembled WGS sequence"/>
</dbReference>
<dbReference type="InterPro" id="IPR050188">
    <property type="entry name" value="RluA_PseudoU_synthase"/>
</dbReference>
<reference evidence="6" key="2">
    <citation type="journal article" date="2021" name="PeerJ">
        <title>Extensive microbial diversity within the chicken gut microbiome revealed by metagenomics and culture.</title>
        <authorList>
            <person name="Gilroy R."/>
            <person name="Ravi A."/>
            <person name="Getino M."/>
            <person name="Pursley I."/>
            <person name="Horton D.L."/>
            <person name="Alikhan N.F."/>
            <person name="Baker D."/>
            <person name="Gharbi K."/>
            <person name="Hall N."/>
            <person name="Watson M."/>
            <person name="Adriaenssens E.M."/>
            <person name="Foster-Nyarko E."/>
            <person name="Jarju S."/>
            <person name="Secka A."/>
            <person name="Antonio M."/>
            <person name="Oren A."/>
            <person name="Chaudhuri R.R."/>
            <person name="La Ragione R."/>
            <person name="Hildebrand F."/>
            <person name="Pallen M.J."/>
        </authorList>
    </citation>
    <scope>NUCLEOTIDE SEQUENCE</scope>
    <source>
        <strain evidence="6">ChiBcec2-4451</strain>
    </source>
</reference>
<sequence>MRWSREDILFEDKEILVCRKHAGMAVQSARVGQMDMESALKIYLQGGFVGIVQRLDQPVEGVLVFGKTPKATAALNRQQQEGILKKWYFAVFCGKPESEGGQLVDYLLKDGRSNRSAVVPERTPGSRKAVLNYRVLQWKEPLGVAQIRLLTGRHHQIRVQMASHGMALAGDGKYGATSPESGGTYSKGEKERGLGLCACRLEFKHPKTGKEMCFQIEPEGKCFLDFQETVSIDNCTEWIL</sequence>
<evidence type="ECO:0000256" key="1">
    <source>
        <dbReference type="ARBA" id="ARBA00000073"/>
    </source>
</evidence>
<dbReference type="GO" id="GO:0009982">
    <property type="term" value="F:pseudouridine synthase activity"/>
    <property type="evidence" value="ECO:0007669"/>
    <property type="project" value="InterPro"/>
</dbReference>
<evidence type="ECO:0000313" key="6">
    <source>
        <dbReference type="EMBL" id="HIV13205.1"/>
    </source>
</evidence>
<comment type="similarity">
    <text evidence="2">Belongs to the pseudouridine synthase RluA family.</text>
</comment>
<protein>
    <recommendedName>
        <fullName evidence="3">RNA pseudouridylate synthase</fullName>
    </recommendedName>
    <alternativeName>
        <fullName evidence="4">RNA-uridine isomerase</fullName>
    </alternativeName>
</protein>
<dbReference type="GO" id="GO:0003723">
    <property type="term" value="F:RNA binding"/>
    <property type="evidence" value="ECO:0007669"/>
    <property type="project" value="InterPro"/>
</dbReference>
<evidence type="ECO:0000313" key="7">
    <source>
        <dbReference type="Proteomes" id="UP000886723"/>
    </source>
</evidence>
<reference evidence="6" key="1">
    <citation type="submission" date="2020-10" db="EMBL/GenBank/DDBJ databases">
        <authorList>
            <person name="Gilroy R."/>
        </authorList>
    </citation>
    <scope>NUCLEOTIDE SEQUENCE</scope>
    <source>
        <strain evidence="6">ChiBcec2-4451</strain>
    </source>
</reference>
<organism evidence="6 7">
    <name type="scientific">Candidatus Pullilachnospira stercoravium</name>
    <dbReference type="NCBI Taxonomy" id="2840913"/>
    <lineage>
        <taxon>Bacteria</taxon>
        <taxon>Bacillati</taxon>
        <taxon>Bacillota</taxon>
        <taxon>Clostridia</taxon>
        <taxon>Lachnospirales</taxon>
        <taxon>Lachnospiraceae</taxon>
        <taxon>Lachnospiraceae incertae sedis</taxon>
        <taxon>Candidatus Pullilachnospira</taxon>
    </lineage>
</organism>
<dbReference type="InterPro" id="IPR006145">
    <property type="entry name" value="PsdUridine_synth_RsuA/RluA"/>
</dbReference>
<evidence type="ECO:0000256" key="4">
    <source>
        <dbReference type="ARBA" id="ARBA00033164"/>
    </source>
</evidence>
<name>A0A9D1NWA7_9FIRM</name>
<dbReference type="GO" id="GO:0000455">
    <property type="term" value="P:enzyme-directed rRNA pseudouridine synthesis"/>
    <property type="evidence" value="ECO:0007669"/>
    <property type="project" value="TreeGrafter"/>
</dbReference>
<evidence type="ECO:0000259" key="5">
    <source>
        <dbReference type="Pfam" id="PF00849"/>
    </source>
</evidence>
<comment type="caution">
    <text evidence="6">The sequence shown here is derived from an EMBL/GenBank/DDBJ whole genome shotgun (WGS) entry which is preliminary data.</text>
</comment>
<dbReference type="EMBL" id="DVON01000184">
    <property type="protein sequence ID" value="HIV13205.1"/>
    <property type="molecule type" value="Genomic_DNA"/>
</dbReference>